<dbReference type="EMBL" id="JAHMHR010000087">
    <property type="protein sequence ID" value="KAK1657656.1"/>
    <property type="molecule type" value="Genomic_DNA"/>
</dbReference>
<comment type="caution">
    <text evidence="2">The sequence shown here is derived from an EMBL/GenBank/DDBJ whole genome shotgun (WGS) entry which is preliminary data.</text>
</comment>
<sequence length="241" mass="26955">MGCVKRSNGGLGTWPQRRRGRRGRRGLMSTAVGISQGKTRTHAPCGGEFVIMVATAVVAATGYHGEHGELRLDEANLMFAAAVQKGRPLAPGPSLDYLVFDSFSLACFHFFPRLNGAKQHLVMRTCCLSFPCLHDRRGLPHPSARGAPARQPHVPPTSRDRRNRRSRVHRATRVDLPSFSLVSNRHCRWCLAKNVQSRVSPQCSSSRLCRMRMPTHVAAWPVFNPCYRPHRLRPAELRPPL</sequence>
<dbReference type="GeneID" id="85451987"/>
<reference evidence="2" key="1">
    <citation type="submission" date="2021-06" db="EMBL/GenBank/DDBJ databases">
        <title>Comparative genomics, transcriptomics and evolutionary studies reveal genomic signatures of adaptation to plant cell wall in hemibiotrophic fungi.</title>
        <authorList>
            <consortium name="DOE Joint Genome Institute"/>
            <person name="Baroncelli R."/>
            <person name="Diaz J.F."/>
            <person name="Benocci T."/>
            <person name="Peng M."/>
            <person name="Battaglia E."/>
            <person name="Haridas S."/>
            <person name="Andreopoulos W."/>
            <person name="Labutti K."/>
            <person name="Pangilinan J."/>
            <person name="Floch G.L."/>
            <person name="Makela M.R."/>
            <person name="Henrissat B."/>
            <person name="Grigoriev I.V."/>
            <person name="Crouch J.A."/>
            <person name="De Vries R.P."/>
            <person name="Sukno S.A."/>
            <person name="Thon M.R."/>
        </authorList>
    </citation>
    <scope>NUCLEOTIDE SEQUENCE</scope>
    <source>
        <strain evidence="2">CBS 193.32</strain>
    </source>
</reference>
<evidence type="ECO:0000313" key="2">
    <source>
        <dbReference type="EMBL" id="KAK1657656.1"/>
    </source>
</evidence>
<evidence type="ECO:0000256" key="1">
    <source>
        <dbReference type="SAM" id="MobiDB-lite"/>
    </source>
</evidence>
<organism evidence="2 3">
    <name type="scientific">Colletotrichum godetiae</name>
    <dbReference type="NCBI Taxonomy" id="1209918"/>
    <lineage>
        <taxon>Eukaryota</taxon>
        <taxon>Fungi</taxon>
        <taxon>Dikarya</taxon>
        <taxon>Ascomycota</taxon>
        <taxon>Pezizomycotina</taxon>
        <taxon>Sordariomycetes</taxon>
        <taxon>Hypocreomycetidae</taxon>
        <taxon>Glomerellales</taxon>
        <taxon>Glomerellaceae</taxon>
        <taxon>Colletotrichum</taxon>
        <taxon>Colletotrichum acutatum species complex</taxon>
    </lineage>
</organism>
<gene>
    <name evidence="2" type="ORF">BDP55DRAFT_422479</name>
</gene>
<keyword evidence="3" id="KW-1185">Reference proteome</keyword>
<feature type="region of interest" description="Disordered" evidence="1">
    <location>
        <begin position="141"/>
        <end position="169"/>
    </location>
</feature>
<proteinExistence type="predicted"/>
<name>A0AAJ0A9Q4_9PEZI</name>
<feature type="region of interest" description="Disordered" evidence="1">
    <location>
        <begin position="1"/>
        <end position="26"/>
    </location>
</feature>
<accession>A0AAJ0A9Q4</accession>
<feature type="compositionally biased region" description="Basic residues" evidence="1">
    <location>
        <begin position="16"/>
        <end position="25"/>
    </location>
</feature>
<dbReference type="Proteomes" id="UP001224890">
    <property type="component" value="Unassembled WGS sequence"/>
</dbReference>
<dbReference type="RefSeq" id="XP_060422420.1">
    <property type="nucleotide sequence ID" value="XM_060567461.1"/>
</dbReference>
<evidence type="ECO:0000313" key="3">
    <source>
        <dbReference type="Proteomes" id="UP001224890"/>
    </source>
</evidence>
<protein>
    <submittedName>
        <fullName evidence="2">Uncharacterized protein</fullName>
    </submittedName>
</protein>
<dbReference type="AlphaFoldDB" id="A0AAJ0A9Q4"/>